<evidence type="ECO:0000313" key="3">
    <source>
        <dbReference type="Proteomes" id="UP000269998"/>
    </source>
</evidence>
<keyword evidence="1" id="KW-1133">Transmembrane helix</keyword>
<feature type="transmembrane region" description="Helical" evidence="1">
    <location>
        <begin position="90"/>
        <end position="108"/>
    </location>
</feature>
<dbReference type="InterPro" id="IPR029063">
    <property type="entry name" value="SAM-dependent_MTases_sf"/>
</dbReference>
<protein>
    <submittedName>
        <fullName evidence="2">Uncharacterized protein</fullName>
    </submittedName>
</protein>
<gene>
    <name evidence="2" type="ORF">MB901379_02615</name>
</gene>
<reference evidence="3" key="1">
    <citation type="submission" date="2018-02" db="EMBL/GenBank/DDBJ databases">
        <authorList>
            <person name="Seth-Smith MB H."/>
            <person name="Seth-Smith H."/>
        </authorList>
    </citation>
    <scope>NUCLEOTIDE SEQUENCE [LARGE SCALE GENOMIC DNA]</scope>
</reference>
<dbReference type="Gene3D" id="3.40.50.150">
    <property type="entry name" value="Vaccinia Virus protein VP39"/>
    <property type="match status" value="1"/>
</dbReference>
<dbReference type="AlphaFoldDB" id="A0A447GF12"/>
<dbReference type="Proteomes" id="UP000269998">
    <property type="component" value="Chromosome"/>
</dbReference>
<evidence type="ECO:0000313" key="2">
    <source>
        <dbReference type="EMBL" id="VDM89048.1"/>
    </source>
</evidence>
<organism evidence="2 3">
    <name type="scientific">Mycobacterium basiliense</name>
    <dbReference type="NCBI Taxonomy" id="2094119"/>
    <lineage>
        <taxon>Bacteria</taxon>
        <taxon>Bacillati</taxon>
        <taxon>Actinomycetota</taxon>
        <taxon>Actinomycetes</taxon>
        <taxon>Mycobacteriales</taxon>
        <taxon>Mycobacteriaceae</taxon>
        <taxon>Mycobacterium</taxon>
    </lineage>
</organism>
<keyword evidence="1" id="KW-0472">Membrane</keyword>
<accession>A0A447GF12</accession>
<sequence>MKHPIDLGWQSEEFHWSILNRFYSGWYPTGDDYVLAAQESNFGLIREWDMTSHYARTSVDWAQQLSAAWREHRKEMSAIYMNLLNRDPRYFVITMFYTFYGTWMWQMLGGGESGAIHKWQLYNLTSP</sequence>
<keyword evidence="1" id="KW-0812">Transmembrane</keyword>
<dbReference type="SUPFAM" id="SSF53335">
    <property type="entry name" value="S-adenosyl-L-methionine-dependent methyltransferases"/>
    <property type="match status" value="1"/>
</dbReference>
<evidence type="ECO:0000256" key="1">
    <source>
        <dbReference type="SAM" id="Phobius"/>
    </source>
</evidence>
<dbReference type="KEGG" id="mbai:MB901379_02615"/>
<keyword evidence="3" id="KW-1185">Reference proteome</keyword>
<name>A0A447GF12_9MYCO</name>
<proteinExistence type="predicted"/>
<dbReference type="EMBL" id="LR130759">
    <property type="protein sequence ID" value="VDM89048.1"/>
    <property type="molecule type" value="Genomic_DNA"/>
</dbReference>